<dbReference type="GO" id="GO:0035194">
    <property type="term" value="P:regulatory ncRNA-mediated post-transcriptional gene silencing"/>
    <property type="evidence" value="ECO:0007669"/>
    <property type="project" value="TreeGrafter"/>
</dbReference>
<keyword evidence="2" id="KW-0378">Hydrolase</keyword>
<keyword evidence="1" id="KW-0547">Nucleotide-binding</keyword>
<dbReference type="GO" id="GO:0005694">
    <property type="term" value="C:chromosome"/>
    <property type="evidence" value="ECO:0007669"/>
    <property type="project" value="UniProtKB-ARBA"/>
</dbReference>
<dbReference type="GO" id="GO:0016787">
    <property type="term" value="F:hydrolase activity"/>
    <property type="evidence" value="ECO:0007669"/>
    <property type="project" value="UniProtKB-KW"/>
</dbReference>
<dbReference type="GO" id="GO:0032574">
    <property type="term" value="F:5'-3' RNA helicase activity"/>
    <property type="evidence" value="ECO:0007669"/>
    <property type="project" value="InterPro"/>
</dbReference>
<dbReference type="InterPro" id="IPR026122">
    <property type="entry name" value="MOV-10/SDE3_DEXXQ/H-box"/>
</dbReference>
<dbReference type="SUPFAM" id="SSF52540">
    <property type="entry name" value="P-loop containing nucleoside triphosphate hydrolases"/>
    <property type="match status" value="1"/>
</dbReference>
<dbReference type="CDD" id="cd18808">
    <property type="entry name" value="SF1_C_Upf1"/>
    <property type="match status" value="1"/>
</dbReference>
<dbReference type="GO" id="GO:0005829">
    <property type="term" value="C:cytosol"/>
    <property type="evidence" value="ECO:0007669"/>
    <property type="project" value="TreeGrafter"/>
</dbReference>
<dbReference type="PANTHER" id="PTHR10887:SF419">
    <property type="entry name" value="RNA HELICASE MOV10L1"/>
    <property type="match status" value="1"/>
</dbReference>
<keyword evidence="4" id="KW-0067">ATP-binding</keyword>
<evidence type="ECO:0000256" key="3">
    <source>
        <dbReference type="ARBA" id="ARBA00022806"/>
    </source>
</evidence>
<feature type="domain" description="Helicase ATP-binding" evidence="7">
    <location>
        <begin position="236"/>
        <end position="408"/>
    </location>
</feature>
<comment type="catalytic activity">
    <reaction evidence="6">
        <text>ATP + H2O = ADP + phosphate + H(+)</text>
        <dbReference type="Rhea" id="RHEA:13065"/>
        <dbReference type="ChEBI" id="CHEBI:15377"/>
        <dbReference type="ChEBI" id="CHEBI:15378"/>
        <dbReference type="ChEBI" id="CHEBI:30616"/>
        <dbReference type="ChEBI" id="CHEBI:43474"/>
        <dbReference type="ChEBI" id="CHEBI:456216"/>
        <dbReference type="EC" id="3.6.4.12"/>
    </reaction>
    <physiologicalReaction direction="left-to-right" evidence="6">
        <dbReference type="Rhea" id="RHEA:13066"/>
    </physiologicalReaction>
</comment>
<evidence type="ECO:0000256" key="1">
    <source>
        <dbReference type="ARBA" id="ARBA00022741"/>
    </source>
</evidence>
<dbReference type="AlphaFoldDB" id="A0A154PFV4"/>
<evidence type="ECO:0000256" key="6">
    <source>
        <dbReference type="ARBA" id="ARBA00048432"/>
    </source>
</evidence>
<dbReference type="CDD" id="cd18038">
    <property type="entry name" value="DEXXQc_Helz-like"/>
    <property type="match status" value="1"/>
</dbReference>
<dbReference type="GO" id="GO:0043186">
    <property type="term" value="C:P granule"/>
    <property type="evidence" value="ECO:0007669"/>
    <property type="project" value="TreeGrafter"/>
</dbReference>
<dbReference type="OrthoDB" id="6513042at2759"/>
<evidence type="ECO:0000256" key="2">
    <source>
        <dbReference type="ARBA" id="ARBA00022801"/>
    </source>
</evidence>
<sequence>MAKDMKCKNRRTPIGVSTHCTSYGIPKQLLLQHFEPPPSLKKALRGVTHATEYTQFINSLPHVKKIKPENYLVLFKILLYLEHHELQLIVDKHNLRNQILEKVDDKFVITVPTLDEDDPFLIIGDKVKLQTVGGYYSYYAKIVYIERKQVYVTIKNPKFAEQFSELTRVNIKFIASNWPFKCCHYVLHIISKHNLINLLYPAISAKYNSSLGDDFDWVQESVARNPEQKQAVINIVNRTAYPAPYILFGPPGTGKTTTLVEAICQIRKKHKSKHILVCASSNAAADEIAKRLLALIPNKDVFRMYAPSQHWKNIDDTIVSCSNFIDDIIIFLPKDLLILKKIVIATHVTCSRMIKLNLRSDHFSYIFIDEASQSLELESMIPITLASTTNNNGQGILNAQIILAGDPHQLGPVVRCKKIEHLLGKSMLERLMECKPYQKIKNEYNPCYITKLLRNYRSREPILHVPNKLFYDDELICGYETNENFLISNCKRISNKKFPILFIAINGKEEKALSKSVYNVQEIAIVSNYVSRLMRSKFGTRNVREEDIGIITPFRQQKISIERKLSKQGLNKITVGTVETFQGQEREIIIFSTVRSKVFKSDGEHHIGFLSNPKRFNVALTRAKNYLIVVGNPMVLCENEYWKTLWDYCYKNNACRNY</sequence>
<protein>
    <submittedName>
        <fullName evidence="8">Putative helicase mov-10-B.1</fullName>
    </submittedName>
</protein>
<keyword evidence="3 8" id="KW-0347">Helicase</keyword>
<dbReference type="Pfam" id="PF13087">
    <property type="entry name" value="AAA_12"/>
    <property type="match status" value="1"/>
</dbReference>
<dbReference type="InterPro" id="IPR041679">
    <property type="entry name" value="DNA2/NAM7-like_C"/>
</dbReference>
<dbReference type="PROSITE" id="PS51192">
    <property type="entry name" value="HELICASE_ATP_BIND_1"/>
    <property type="match status" value="1"/>
</dbReference>
<organism evidence="8 9">
    <name type="scientific">Dufourea novaeangliae</name>
    <name type="common">Sweat bee</name>
    <dbReference type="NCBI Taxonomy" id="178035"/>
    <lineage>
        <taxon>Eukaryota</taxon>
        <taxon>Metazoa</taxon>
        <taxon>Ecdysozoa</taxon>
        <taxon>Arthropoda</taxon>
        <taxon>Hexapoda</taxon>
        <taxon>Insecta</taxon>
        <taxon>Pterygota</taxon>
        <taxon>Neoptera</taxon>
        <taxon>Endopterygota</taxon>
        <taxon>Hymenoptera</taxon>
        <taxon>Apocrita</taxon>
        <taxon>Aculeata</taxon>
        <taxon>Apoidea</taxon>
        <taxon>Anthophila</taxon>
        <taxon>Halictidae</taxon>
        <taxon>Rophitinae</taxon>
        <taxon>Dufourea</taxon>
    </lineage>
</organism>
<reference evidence="8 9" key="1">
    <citation type="submission" date="2015-07" db="EMBL/GenBank/DDBJ databases">
        <title>The genome of Dufourea novaeangliae.</title>
        <authorList>
            <person name="Pan H."/>
            <person name="Kapheim K."/>
        </authorList>
    </citation>
    <scope>NUCLEOTIDE SEQUENCE [LARGE SCALE GENOMIC DNA]</scope>
    <source>
        <strain evidence="8">0120121106</strain>
        <tissue evidence="8">Whole body</tissue>
    </source>
</reference>
<dbReference type="EMBL" id="KQ434896">
    <property type="protein sequence ID" value="KZC10739.1"/>
    <property type="molecule type" value="Genomic_DNA"/>
</dbReference>
<dbReference type="STRING" id="178035.A0A154PFV4"/>
<evidence type="ECO:0000313" key="8">
    <source>
        <dbReference type="EMBL" id="KZC10739.1"/>
    </source>
</evidence>
<evidence type="ECO:0000256" key="5">
    <source>
        <dbReference type="ARBA" id="ARBA00023158"/>
    </source>
</evidence>
<dbReference type="PANTHER" id="PTHR10887">
    <property type="entry name" value="DNA2/NAM7 HELICASE FAMILY"/>
    <property type="match status" value="1"/>
</dbReference>
<dbReference type="GO" id="GO:0003723">
    <property type="term" value="F:RNA binding"/>
    <property type="evidence" value="ECO:0007669"/>
    <property type="project" value="InterPro"/>
</dbReference>
<dbReference type="GO" id="GO:0005524">
    <property type="term" value="F:ATP binding"/>
    <property type="evidence" value="ECO:0007669"/>
    <property type="project" value="UniProtKB-KW"/>
</dbReference>
<dbReference type="Proteomes" id="UP000076502">
    <property type="component" value="Unassembled WGS sequence"/>
</dbReference>
<dbReference type="GO" id="GO:0003678">
    <property type="term" value="F:DNA helicase activity"/>
    <property type="evidence" value="ECO:0007669"/>
    <property type="project" value="UniProtKB-EC"/>
</dbReference>
<accession>A0A154PFV4</accession>
<dbReference type="InterPro" id="IPR027417">
    <property type="entry name" value="P-loop_NTPase"/>
</dbReference>
<gene>
    <name evidence="8" type="ORF">WN55_02228</name>
</gene>
<dbReference type="InterPro" id="IPR014001">
    <property type="entry name" value="Helicase_ATP-bd"/>
</dbReference>
<keyword evidence="9" id="KW-1185">Reference proteome</keyword>
<dbReference type="FunFam" id="3.40.50.300:FF:000326">
    <property type="entry name" value="P-loop containing nucleoside triphosphate hydrolase"/>
    <property type="match status" value="1"/>
</dbReference>
<proteinExistence type="predicted"/>
<dbReference type="InterPro" id="IPR003593">
    <property type="entry name" value="AAA+_ATPase"/>
</dbReference>
<name>A0A154PFV4_DUFNO</name>
<evidence type="ECO:0000256" key="4">
    <source>
        <dbReference type="ARBA" id="ARBA00022840"/>
    </source>
</evidence>
<dbReference type="InterPro" id="IPR045055">
    <property type="entry name" value="DNA2/NAM7-like"/>
</dbReference>
<evidence type="ECO:0000313" key="9">
    <source>
        <dbReference type="Proteomes" id="UP000076502"/>
    </source>
</evidence>
<dbReference type="Gene3D" id="3.40.50.300">
    <property type="entry name" value="P-loop containing nucleotide triphosphate hydrolases"/>
    <property type="match status" value="2"/>
</dbReference>
<dbReference type="InterPro" id="IPR041677">
    <property type="entry name" value="DNA2/NAM7_AAA_11"/>
</dbReference>
<dbReference type="Pfam" id="PF13086">
    <property type="entry name" value="AAA_11"/>
    <property type="match status" value="2"/>
</dbReference>
<dbReference type="InterPro" id="IPR047187">
    <property type="entry name" value="SF1_C_Upf1"/>
</dbReference>
<evidence type="ECO:0000259" key="7">
    <source>
        <dbReference type="PROSITE" id="PS51192"/>
    </source>
</evidence>
<dbReference type="SMART" id="SM00382">
    <property type="entry name" value="AAA"/>
    <property type="match status" value="1"/>
</dbReference>
<keyword evidence="5" id="KW-0943">RNA-mediated gene silencing</keyword>